<dbReference type="EMBL" id="FCOE02000010">
    <property type="protein sequence ID" value="SAK68631.1"/>
    <property type="molecule type" value="Genomic_DNA"/>
</dbReference>
<name>A0A158BF04_9BURK</name>
<evidence type="ECO:0000256" key="4">
    <source>
        <dbReference type="ARBA" id="ARBA00023136"/>
    </source>
</evidence>
<evidence type="ECO:0000256" key="2">
    <source>
        <dbReference type="ARBA" id="ARBA00022475"/>
    </source>
</evidence>
<evidence type="ECO:0000313" key="8">
    <source>
        <dbReference type="Proteomes" id="UP000054911"/>
    </source>
</evidence>
<protein>
    <submittedName>
        <fullName evidence="7">Entericidin EcnAB</fullName>
    </submittedName>
</protein>
<dbReference type="Pfam" id="PF08085">
    <property type="entry name" value="Entericidin"/>
    <property type="match status" value="1"/>
</dbReference>
<accession>A0A158BF04</accession>
<organism evidence="7 8">
    <name type="scientific">Caballeronia pedi</name>
    <dbReference type="NCBI Taxonomy" id="1777141"/>
    <lineage>
        <taxon>Bacteria</taxon>
        <taxon>Pseudomonadati</taxon>
        <taxon>Pseudomonadota</taxon>
        <taxon>Betaproteobacteria</taxon>
        <taxon>Burkholderiales</taxon>
        <taxon>Burkholderiaceae</taxon>
        <taxon>Caballeronia</taxon>
    </lineage>
</organism>
<dbReference type="STRING" id="1777141.AWB80_03453"/>
<keyword evidence="3" id="KW-0732">Signal</keyword>
<dbReference type="GO" id="GO:0009636">
    <property type="term" value="P:response to toxic substance"/>
    <property type="evidence" value="ECO:0007669"/>
    <property type="project" value="InterPro"/>
</dbReference>
<keyword evidence="6" id="KW-0449">Lipoprotein</keyword>
<keyword evidence="2" id="KW-1003">Cell membrane</keyword>
<keyword evidence="4" id="KW-0472">Membrane</keyword>
<evidence type="ECO:0000256" key="3">
    <source>
        <dbReference type="ARBA" id="ARBA00022729"/>
    </source>
</evidence>
<dbReference type="Proteomes" id="UP000054911">
    <property type="component" value="Unassembled WGS sequence"/>
</dbReference>
<dbReference type="GO" id="GO:0016020">
    <property type="term" value="C:membrane"/>
    <property type="evidence" value="ECO:0007669"/>
    <property type="project" value="InterPro"/>
</dbReference>
<evidence type="ECO:0000256" key="5">
    <source>
        <dbReference type="ARBA" id="ARBA00023139"/>
    </source>
</evidence>
<evidence type="ECO:0000256" key="6">
    <source>
        <dbReference type="ARBA" id="ARBA00023288"/>
    </source>
</evidence>
<sequence>MRAYSVAWSAFFMIVHIGKAGDDKAPVTTDTMRGPIPVTHFNSKGINMTRLIALLLIAGTAALAGCNTVSGAGQDISKGGQAISNSAEEHK</sequence>
<keyword evidence="8" id="KW-1185">Reference proteome</keyword>
<evidence type="ECO:0000256" key="1">
    <source>
        <dbReference type="ARBA" id="ARBA00010296"/>
    </source>
</evidence>
<proteinExistence type="inferred from homology"/>
<comment type="similarity">
    <text evidence="1">Belongs to the EcnA/EcnB lipoprotein family.</text>
</comment>
<keyword evidence="5" id="KW-0564">Palmitate</keyword>
<gene>
    <name evidence="7" type="ORF">AWB80_03453</name>
</gene>
<dbReference type="InterPro" id="IPR012556">
    <property type="entry name" value="Entericidin"/>
</dbReference>
<comment type="caution">
    <text evidence="7">The sequence shown here is derived from an EMBL/GenBank/DDBJ whole genome shotgun (WGS) entry which is preliminary data.</text>
</comment>
<dbReference type="AlphaFoldDB" id="A0A158BF04"/>
<reference evidence="7" key="1">
    <citation type="submission" date="2016-01" db="EMBL/GenBank/DDBJ databases">
        <authorList>
            <person name="Peeters C."/>
        </authorList>
    </citation>
    <scope>NUCLEOTIDE SEQUENCE [LARGE SCALE GENOMIC DNA]</scope>
    <source>
        <strain evidence="7">LMG 29323</strain>
    </source>
</reference>
<evidence type="ECO:0000313" key="7">
    <source>
        <dbReference type="EMBL" id="SAK68631.1"/>
    </source>
</evidence>